<dbReference type="AlphaFoldDB" id="A0A4V5NY40"/>
<keyword evidence="5 8" id="KW-0547">Nucleotide-binding</keyword>
<feature type="binding site" evidence="8">
    <location>
        <position position="86"/>
    </location>
    <ligand>
        <name>ATP</name>
        <dbReference type="ChEBI" id="CHEBI:30616"/>
    </ligand>
</feature>
<dbReference type="GO" id="GO:0005524">
    <property type="term" value="F:ATP binding"/>
    <property type="evidence" value="ECO:0007669"/>
    <property type="project" value="UniProtKB-UniRule"/>
</dbReference>
<protein>
    <recommendedName>
        <fullName evidence="8">Protein nucleotidyltransferase YdiU</fullName>
        <ecNumber evidence="8">2.7.7.-</ecNumber>
    </recommendedName>
    <alternativeName>
        <fullName evidence="8">Protein adenylyltransferase YdiU</fullName>
        <ecNumber evidence="8">2.7.7.108</ecNumber>
    </alternativeName>
    <alternativeName>
        <fullName evidence="8">Protein uridylyltransferase YdiU</fullName>
        <ecNumber evidence="8">2.7.7.-</ecNumber>
    </alternativeName>
</protein>
<evidence type="ECO:0000313" key="10">
    <source>
        <dbReference type="Proteomes" id="UP000305675"/>
    </source>
</evidence>
<keyword evidence="6 8" id="KW-0067">ATP-binding</keyword>
<feature type="binding site" evidence="8">
    <location>
        <position position="164"/>
    </location>
    <ligand>
        <name>ATP</name>
        <dbReference type="ChEBI" id="CHEBI:30616"/>
    </ligand>
</feature>
<comment type="cofactor">
    <cofactor evidence="8">
        <name>Mg(2+)</name>
        <dbReference type="ChEBI" id="CHEBI:18420"/>
    </cofactor>
    <cofactor evidence="8">
        <name>Mn(2+)</name>
        <dbReference type="ChEBI" id="CHEBI:29035"/>
    </cofactor>
</comment>
<comment type="catalytic activity">
    <reaction evidence="8">
        <text>L-seryl-[protein] + UTP = O-(5'-uridylyl)-L-seryl-[protein] + diphosphate</text>
        <dbReference type="Rhea" id="RHEA:64604"/>
        <dbReference type="Rhea" id="RHEA-COMP:9863"/>
        <dbReference type="Rhea" id="RHEA-COMP:16635"/>
        <dbReference type="ChEBI" id="CHEBI:29999"/>
        <dbReference type="ChEBI" id="CHEBI:33019"/>
        <dbReference type="ChEBI" id="CHEBI:46398"/>
        <dbReference type="ChEBI" id="CHEBI:156051"/>
    </reaction>
</comment>
<feature type="binding site" evidence="8">
    <location>
        <position position="83"/>
    </location>
    <ligand>
        <name>ATP</name>
        <dbReference type="ChEBI" id="CHEBI:30616"/>
    </ligand>
</feature>
<dbReference type="GO" id="GO:0070733">
    <property type="term" value="F:AMPylase activity"/>
    <property type="evidence" value="ECO:0007669"/>
    <property type="project" value="UniProtKB-EC"/>
</dbReference>
<feature type="binding site" evidence="8">
    <location>
        <position position="171"/>
    </location>
    <ligand>
        <name>ATP</name>
        <dbReference type="ChEBI" id="CHEBI:30616"/>
    </ligand>
</feature>
<dbReference type="GO" id="GO:0030145">
    <property type="term" value="F:manganese ion binding"/>
    <property type="evidence" value="ECO:0007669"/>
    <property type="project" value="UniProtKB-UniRule"/>
</dbReference>
<evidence type="ECO:0000256" key="8">
    <source>
        <dbReference type="HAMAP-Rule" id="MF_00692"/>
    </source>
</evidence>
<feature type="binding site" evidence="8">
    <location>
        <position position="249"/>
    </location>
    <ligand>
        <name>Mg(2+)</name>
        <dbReference type="ChEBI" id="CHEBI:18420"/>
    </ligand>
</feature>
<dbReference type="PANTHER" id="PTHR32057">
    <property type="entry name" value="PROTEIN ADENYLYLTRANSFERASE SELO, MITOCHONDRIAL"/>
    <property type="match status" value="1"/>
</dbReference>
<comment type="catalytic activity">
    <reaction evidence="8">
        <text>L-histidyl-[protein] + UTP = N(tele)-(5'-uridylyl)-L-histidyl-[protein] + diphosphate</text>
        <dbReference type="Rhea" id="RHEA:83891"/>
        <dbReference type="Rhea" id="RHEA-COMP:9745"/>
        <dbReference type="Rhea" id="RHEA-COMP:20239"/>
        <dbReference type="ChEBI" id="CHEBI:29979"/>
        <dbReference type="ChEBI" id="CHEBI:33019"/>
        <dbReference type="ChEBI" id="CHEBI:46398"/>
        <dbReference type="ChEBI" id="CHEBI:233474"/>
    </reaction>
</comment>
<feature type="binding site" evidence="8">
    <location>
        <position position="114"/>
    </location>
    <ligand>
        <name>ATP</name>
        <dbReference type="ChEBI" id="CHEBI:30616"/>
    </ligand>
</feature>
<comment type="catalytic activity">
    <reaction evidence="8">
        <text>L-tyrosyl-[protein] + ATP = O-(5'-adenylyl)-L-tyrosyl-[protein] + diphosphate</text>
        <dbReference type="Rhea" id="RHEA:54288"/>
        <dbReference type="Rhea" id="RHEA-COMP:10136"/>
        <dbReference type="Rhea" id="RHEA-COMP:13846"/>
        <dbReference type="ChEBI" id="CHEBI:30616"/>
        <dbReference type="ChEBI" id="CHEBI:33019"/>
        <dbReference type="ChEBI" id="CHEBI:46858"/>
        <dbReference type="ChEBI" id="CHEBI:83624"/>
        <dbReference type="EC" id="2.7.7.108"/>
    </reaction>
</comment>
<evidence type="ECO:0000256" key="3">
    <source>
        <dbReference type="ARBA" id="ARBA00022695"/>
    </source>
</evidence>
<evidence type="ECO:0000256" key="7">
    <source>
        <dbReference type="ARBA" id="ARBA00022842"/>
    </source>
</evidence>
<comment type="catalytic activity">
    <reaction evidence="8">
        <text>L-threonyl-[protein] + ATP = 3-O-(5'-adenylyl)-L-threonyl-[protein] + diphosphate</text>
        <dbReference type="Rhea" id="RHEA:54292"/>
        <dbReference type="Rhea" id="RHEA-COMP:11060"/>
        <dbReference type="Rhea" id="RHEA-COMP:13847"/>
        <dbReference type="ChEBI" id="CHEBI:30013"/>
        <dbReference type="ChEBI" id="CHEBI:30616"/>
        <dbReference type="ChEBI" id="CHEBI:33019"/>
        <dbReference type="ChEBI" id="CHEBI:138113"/>
        <dbReference type="EC" id="2.7.7.108"/>
    </reaction>
</comment>
<dbReference type="InterPro" id="IPR003846">
    <property type="entry name" value="SelO"/>
</dbReference>
<comment type="catalytic activity">
    <reaction evidence="8">
        <text>L-seryl-[protein] + ATP = 3-O-(5'-adenylyl)-L-seryl-[protein] + diphosphate</text>
        <dbReference type="Rhea" id="RHEA:58120"/>
        <dbReference type="Rhea" id="RHEA-COMP:9863"/>
        <dbReference type="Rhea" id="RHEA-COMP:15073"/>
        <dbReference type="ChEBI" id="CHEBI:29999"/>
        <dbReference type="ChEBI" id="CHEBI:30616"/>
        <dbReference type="ChEBI" id="CHEBI:33019"/>
        <dbReference type="ChEBI" id="CHEBI:142516"/>
        <dbReference type="EC" id="2.7.7.108"/>
    </reaction>
</comment>
<evidence type="ECO:0000313" key="9">
    <source>
        <dbReference type="EMBL" id="TKB56126.1"/>
    </source>
</evidence>
<feature type="binding site" evidence="8">
    <location>
        <position position="85"/>
    </location>
    <ligand>
        <name>ATP</name>
        <dbReference type="ChEBI" id="CHEBI:30616"/>
    </ligand>
</feature>
<name>A0A4V5NY40_9GAMM</name>
<dbReference type="GO" id="GO:0000287">
    <property type="term" value="F:magnesium ion binding"/>
    <property type="evidence" value="ECO:0007669"/>
    <property type="project" value="UniProtKB-UniRule"/>
</dbReference>
<dbReference type="EMBL" id="SWCJ01000004">
    <property type="protein sequence ID" value="TKB56126.1"/>
    <property type="molecule type" value="Genomic_DNA"/>
</dbReference>
<feature type="binding site" evidence="8">
    <location>
        <position position="240"/>
    </location>
    <ligand>
        <name>Mg(2+)</name>
        <dbReference type="ChEBI" id="CHEBI:18420"/>
    </ligand>
</feature>
<evidence type="ECO:0000256" key="2">
    <source>
        <dbReference type="ARBA" id="ARBA00022679"/>
    </source>
</evidence>
<organism evidence="9 10">
    <name type="scientific">Ferrimonas aestuarii</name>
    <dbReference type="NCBI Taxonomy" id="2569539"/>
    <lineage>
        <taxon>Bacteria</taxon>
        <taxon>Pseudomonadati</taxon>
        <taxon>Pseudomonadota</taxon>
        <taxon>Gammaproteobacteria</taxon>
        <taxon>Alteromonadales</taxon>
        <taxon>Ferrimonadaceae</taxon>
        <taxon>Ferrimonas</taxon>
    </lineage>
</organism>
<comment type="catalytic activity">
    <reaction evidence="8">
        <text>L-tyrosyl-[protein] + UTP = O-(5'-uridylyl)-L-tyrosyl-[protein] + diphosphate</text>
        <dbReference type="Rhea" id="RHEA:83887"/>
        <dbReference type="Rhea" id="RHEA-COMP:10136"/>
        <dbReference type="Rhea" id="RHEA-COMP:20238"/>
        <dbReference type="ChEBI" id="CHEBI:33019"/>
        <dbReference type="ChEBI" id="CHEBI:46398"/>
        <dbReference type="ChEBI" id="CHEBI:46858"/>
        <dbReference type="ChEBI" id="CHEBI:90602"/>
    </reaction>
</comment>
<keyword evidence="3 8" id="KW-0548">Nucleotidyltransferase</keyword>
<proteinExistence type="inferred from homology"/>
<keyword evidence="8" id="KW-0464">Manganese</keyword>
<reference evidence="9 10" key="1">
    <citation type="submission" date="2019-04" db="EMBL/GenBank/DDBJ databases">
        <authorList>
            <person name="Hwang J.C."/>
        </authorList>
    </citation>
    <scope>NUCLEOTIDE SEQUENCE [LARGE SCALE GENOMIC DNA]</scope>
    <source>
        <strain evidence="9 10">IMCC35002</strain>
    </source>
</reference>
<keyword evidence="10" id="KW-1185">Reference proteome</keyword>
<dbReference type="HAMAP" id="MF_00692">
    <property type="entry name" value="SelO"/>
    <property type="match status" value="1"/>
</dbReference>
<dbReference type="EC" id="2.7.7.108" evidence="8"/>
<keyword evidence="7 8" id="KW-0460">Magnesium</keyword>
<evidence type="ECO:0000256" key="5">
    <source>
        <dbReference type="ARBA" id="ARBA00022741"/>
    </source>
</evidence>
<feature type="binding site" evidence="8">
    <location>
        <position position="101"/>
    </location>
    <ligand>
        <name>ATP</name>
        <dbReference type="ChEBI" id="CHEBI:30616"/>
    </ligand>
</feature>
<dbReference type="Proteomes" id="UP000305675">
    <property type="component" value="Unassembled WGS sequence"/>
</dbReference>
<dbReference type="OrthoDB" id="9776281at2"/>
<evidence type="ECO:0000256" key="6">
    <source>
        <dbReference type="ARBA" id="ARBA00022840"/>
    </source>
</evidence>
<sequence length="473" mass="53480">MSVLDLRPGINQALPEIAEQVTPVPLERPFLIGWSEVLATELGLKAEPERYLSQLNGEGPFPVPATAQVYSGHQFGGYTPRLGDGRGCHIGELGGMELFLKGSGPTPFSRGGDGRAVIRSALREFLASEALHHLGINSSRALAVLGSQTPVYREQVERGAITVRVSRSHLRFGHFEYLKHSDRVALRDRLFEYSLHRDFSHCQGDAPFSAWFMAVVERTATTIADWQAAGFVHGVLNSDNMSILGETFDYGPFAFLNRCDPSYVPNHSDEQGRYAFDQQPGIGWWNLQRLALAFAEHFDDALIQQALSHYETTLVNRYLERMNGRLGLEASNDTQARLDLISGLIQMMTRQQSDFHQGFRQFAHLDPEQEDNPLAQLLSQDPDWQSWWRQYRQQLNFGNLSEWQQQRRYQNPNVVLRTHLAQQAIEAAEKGDMALVKHLHQALCHPYDDHPDFPHFSEAPPSWAQHLPLSCSS</sequence>
<dbReference type="Pfam" id="PF02696">
    <property type="entry name" value="SelO"/>
    <property type="match status" value="1"/>
</dbReference>
<feature type="active site" description="Proton acceptor" evidence="8">
    <location>
        <position position="239"/>
    </location>
</feature>
<comment type="caution">
    <text evidence="9">The sequence shown here is derived from an EMBL/GenBank/DDBJ whole genome shotgun (WGS) entry which is preliminary data.</text>
</comment>
<gene>
    <name evidence="8" type="primary">ydiU</name>
    <name evidence="8" type="synonym">selO</name>
    <name evidence="9" type="ORF">FCL42_07885</name>
</gene>
<evidence type="ECO:0000256" key="4">
    <source>
        <dbReference type="ARBA" id="ARBA00022723"/>
    </source>
</evidence>
<accession>A0A4V5NY40</accession>
<evidence type="ECO:0000256" key="1">
    <source>
        <dbReference type="ARBA" id="ARBA00009747"/>
    </source>
</evidence>
<comment type="similarity">
    <text evidence="1 8">Belongs to the SELO family.</text>
</comment>
<dbReference type="NCBIfam" id="NF000658">
    <property type="entry name" value="PRK00029.1"/>
    <property type="match status" value="1"/>
</dbReference>
<feature type="binding site" evidence="8">
    <location>
        <position position="249"/>
    </location>
    <ligand>
        <name>ATP</name>
        <dbReference type="ChEBI" id="CHEBI:30616"/>
    </ligand>
</feature>
<keyword evidence="2 8" id="KW-0808">Transferase</keyword>
<dbReference type="PANTHER" id="PTHR32057:SF14">
    <property type="entry name" value="PROTEIN ADENYLYLTRANSFERASE SELO, MITOCHONDRIAL"/>
    <property type="match status" value="1"/>
</dbReference>
<feature type="binding site" evidence="8">
    <location>
        <position position="113"/>
    </location>
    <ligand>
        <name>ATP</name>
        <dbReference type="ChEBI" id="CHEBI:30616"/>
    </ligand>
</feature>
<comment type="function">
    <text evidence="8">Nucleotidyltransferase involved in the post-translational modification of proteins. It can catalyze the addition of adenosine monophosphate (AMP) or uridine monophosphate (UMP) to a protein, resulting in modifications known as AMPylation and UMPylation.</text>
</comment>
<dbReference type="EC" id="2.7.7.-" evidence="8"/>
<keyword evidence="4 8" id="KW-0479">Metal-binding</keyword>